<evidence type="ECO:0000259" key="3">
    <source>
        <dbReference type="Pfam" id="PF13406"/>
    </source>
</evidence>
<dbReference type="AlphaFoldDB" id="A0AAE3W2L9"/>
<protein>
    <recommendedName>
        <fullName evidence="3">Transglycosylase SLT domain-containing protein</fullName>
    </recommendedName>
</protein>
<dbReference type="RefSeq" id="WP_307242787.1">
    <property type="nucleotide sequence ID" value="NZ_JAUSUZ010000001.1"/>
</dbReference>
<dbReference type="GO" id="GO:0008933">
    <property type="term" value="F:peptidoglycan lytic transglycosylase activity"/>
    <property type="evidence" value="ECO:0007669"/>
    <property type="project" value="TreeGrafter"/>
</dbReference>
<dbReference type="InterPro" id="IPR031304">
    <property type="entry name" value="SLT_2"/>
</dbReference>
<organism evidence="4 5">
    <name type="scientific">Catenuloplanes indicus</name>
    <dbReference type="NCBI Taxonomy" id="137267"/>
    <lineage>
        <taxon>Bacteria</taxon>
        <taxon>Bacillati</taxon>
        <taxon>Actinomycetota</taxon>
        <taxon>Actinomycetes</taxon>
        <taxon>Micromonosporales</taxon>
        <taxon>Micromonosporaceae</taxon>
        <taxon>Catenuloplanes</taxon>
    </lineage>
</organism>
<dbReference type="SUPFAM" id="SSF53955">
    <property type="entry name" value="Lysozyme-like"/>
    <property type="match status" value="1"/>
</dbReference>
<dbReference type="Gene3D" id="1.10.530.10">
    <property type="match status" value="1"/>
</dbReference>
<dbReference type="InterPro" id="IPR043426">
    <property type="entry name" value="MltB-like"/>
</dbReference>
<dbReference type="CDD" id="cd13399">
    <property type="entry name" value="Slt35-like"/>
    <property type="match status" value="1"/>
</dbReference>
<evidence type="ECO:0000256" key="1">
    <source>
        <dbReference type="SAM" id="MobiDB-lite"/>
    </source>
</evidence>
<feature type="compositionally biased region" description="Low complexity" evidence="1">
    <location>
        <begin position="10"/>
        <end position="81"/>
    </location>
</feature>
<name>A0AAE3W2L9_9ACTN</name>
<feature type="region of interest" description="Disordered" evidence="1">
    <location>
        <begin position="364"/>
        <end position="393"/>
    </location>
</feature>
<dbReference type="PANTHER" id="PTHR30163:SF8">
    <property type="entry name" value="LYTIC MUREIN TRANSGLYCOSYLASE"/>
    <property type="match status" value="1"/>
</dbReference>
<keyword evidence="2" id="KW-0812">Transmembrane</keyword>
<keyword evidence="5" id="KW-1185">Reference proteome</keyword>
<evidence type="ECO:0000256" key="2">
    <source>
        <dbReference type="SAM" id="Phobius"/>
    </source>
</evidence>
<feature type="compositionally biased region" description="Basic and acidic residues" evidence="1">
    <location>
        <begin position="382"/>
        <end position="393"/>
    </location>
</feature>
<dbReference type="Pfam" id="PF13406">
    <property type="entry name" value="SLT_2"/>
    <property type="match status" value="1"/>
</dbReference>
<evidence type="ECO:0000313" key="5">
    <source>
        <dbReference type="Proteomes" id="UP001240236"/>
    </source>
</evidence>
<feature type="domain" description="Transglycosylase SLT" evidence="3">
    <location>
        <begin position="401"/>
        <end position="447"/>
    </location>
</feature>
<feature type="transmembrane region" description="Helical" evidence="2">
    <location>
        <begin position="219"/>
        <end position="243"/>
    </location>
</feature>
<dbReference type="EMBL" id="JAUSUZ010000001">
    <property type="protein sequence ID" value="MDQ0368304.1"/>
    <property type="molecule type" value="Genomic_DNA"/>
</dbReference>
<keyword evidence="2" id="KW-1133">Transmembrane helix</keyword>
<dbReference type="InterPro" id="IPR023346">
    <property type="entry name" value="Lysozyme-like_dom_sf"/>
</dbReference>
<feature type="compositionally biased region" description="Low complexity" evidence="1">
    <location>
        <begin position="121"/>
        <end position="132"/>
    </location>
</feature>
<dbReference type="Proteomes" id="UP001240236">
    <property type="component" value="Unassembled WGS sequence"/>
</dbReference>
<proteinExistence type="predicted"/>
<reference evidence="4 5" key="1">
    <citation type="submission" date="2023-07" db="EMBL/GenBank/DDBJ databases">
        <title>Sequencing the genomes of 1000 actinobacteria strains.</title>
        <authorList>
            <person name="Klenk H.-P."/>
        </authorList>
    </citation>
    <scope>NUCLEOTIDE SEQUENCE [LARGE SCALE GENOMIC DNA]</scope>
    <source>
        <strain evidence="4 5">DSM 44709</strain>
    </source>
</reference>
<feature type="region of interest" description="Disordered" evidence="1">
    <location>
        <begin position="1"/>
        <end position="153"/>
    </location>
</feature>
<dbReference type="GO" id="GO:0009253">
    <property type="term" value="P:peptidoglycan catabolic process"/>
    <property type="evidence" value="ECO:0007669"/>
    <property type="project" value="TreeGrafter"/>
</dbReference>
<comment type="caution">
    <text evidence="4">The sequence shown here is derived from an EMBL/GenBank/DDBJ whole genome shotgun (WGS) entry which is preliminary data.</text>
</comment>
<dbReference type="PANTHER" id="PTHR30163">
    <property type="entry name" value="MEMBRANE-BOUND LYTIC MUREIN TRANSGLYCOSYLASE B"/>
    <property type="match status" value="1"/>
</dbReference>
<gene>
    <name evidence="4" type="ORF">J2S42_004973</name>
</gene>
<evidence type="ECO:0000313" key="4">
    <source>
        <dbReference type="EMBL" id="MDQ0368304.1"/>
    </source>
</evidence>
<sequence>MTTDAKEPPRTTGSPRPRTPTESPATTPIPATTTTAAPTTAAASAATPASASIPATVATVAPGAAPATGATPTPAAPAEPGKPAKPDATGKPTDAATGENAKPDQATRPGSGAEPDASATDGAPGAAKNGKNGTAGAGGDLGTTKTDLPPVKEPALAGSAAFGLARLTRRRLRPPTAPRHAAVPLNPLLRRFPAVHGMAQRSLDGAAAWRRGRWGRLTLPGLLLLALLGAAGTAGGVLVPAAAGDRVTEPPPAATPAPGAADTGLPVPATDVPLPPLVTDVPVAPTGSATPTAPVPGARPADALAAWAQQVGAKVDIPPVALQAYGYAEWVVAQRQPNCHLNWTTLAAIGRVESNHGRANGAALLPDGESNPPIYGLPLDGQGDRKLIPDTDQGRLDSDTTYDRAIGSMQFIPTTWALWKVDADNDGVTDPNDIDDAALAAGNYLCANDKDLSTTEDWWNAILTYNNVEPYAQSVYEAANDFGLRSQT</sequence>
<keyword evidence="2" id="KW-0472">Membrane</keyword>
<accession>A0AAE3W2L9</accession>